<accession>A0A5M6DFF4</accession>
<feature type="domain" description="Dipeptidylpeptidase IV N-terminal" evidence="3">
    <location>
        <begin position="228"/>
        <end position="476"/>
    </location>
</feature>
<dbReference type="SUPFAM" id="SSF82171">
    <property type="entry name" value="DPP6 N-terminal domain-like"/>
    <property type="match status" value="1"/>
</dbReference>
<evidence type="ECO:0000259" key="2">
    <source>
        <dbReference type="Pfam" id="PF00326"/>
    </source>
</evidence>
<dbReference type="GO" id="GO:0006508">
    <property type="term" value="P:proteolysis"/>
    <property type="evidence" value="ECO:0007669"/>
    <property type="project" value="InterPro"/>
</dbReference>
<evidence type="ECO:0000256" key="1">
    <source>
        <dbReference type="SAM" id="MobiDB-lite"/>
    </source>
</evidence>
<dbReference type="GO" id="GO:0008236">
    <property type="term" value="F:serine-type peptidase activity"/>
    <property type="evidence" value="ECO:0007669"/>
    <property type="project" value="InterPro"/>
</dbReference>
<dbReference type="InterPro" id="IPR037140">
    <property type="entry name" value="VHL_beta_dom_sf"/>
</dbReference>
<sequence>MHAADSPDNGETDRPKQRSRTINQRLAPDWIDDHHFTFRREDSDGDIDTVLVDALSGEMSVQNDPENDESNAGLSGGPPPRSQNSSDHTEIEFINQADQPVEILWVEDSGRPRGYGELAVGQTRRQHTFVGHAWMVRGRDGTYYGSLVANALGNTARIEKAFDAPPERRTPRRRWSNRRRDGSGRSPDGSRELRATDSGLQIRTLESDDAWRDLPVGPLDGAELRSPQWSPDGKVVAVWKVDEHPAEEVFTIESSPDEGGRAVLHRHDYRLPGDPMDEHHLLVFDAETENPLAVDLPVFDFGRPRIHWFDGHKMAIEKVDRGHGRFRLFVVDPIQGEWFNAIDERPDTFVWTQHGPPVSPVTYLQDSDRVIYSSEKSGYRHLYLVDLAAQSPMTPITQGDWLVREIVEIDESNQTVDLLVGEYFDDQDPYHRHLVRASLQGGDVVPITEGDGDHEVQFSPDRQYVVVTYSRADAPPVHELRRTTDGSLVTELMRAERINDSDAGDWELPRVFHAAGRDGSTEIWGLIHFPEDFDPSLADHYPIIEAIYAGPHGSHVPKRYRHGRSYEDLTSMGFVVVQIDGMGTANRSKAFHDVCWQNLKDAGFPDRVAWIKAAAEKYPALDPSRVGVFGTSAGGQNACGALLFHGDFYKAAVASCGCHDNRMDKASWNEQWMGYPVDQHYSDSSNIDNAHRLQGDLFLIVGELDENVPPESTYRLVDALIDHRKRFDFLMVPGMGHSDGGTYGRDRMREFFRRTLKP</sequence>
<evidence type="ECO:0000259" key="3">
    <source>
        <dbReference type="Pfam" id="PF00930"/>
    </source>
</evidence>
<keyword evidence="6" id="KW-1185">Reference proteome</keyword>
<dbReference type="InterPro" id="IPR001375">
    <property type="entry name" value="Peptidase_S9_cat"/>
</dbReference>
<dbReference type="InterPro" id="IPR002469">
    <property type="entry name" value="Peptidase_S9B_N"/>
</dbReference>
<dbReference type="Pfam" id="PF00930">
    <property type="entry name" value="DPPIV_N"/>
    <property type="match status" value="1"/>
</dbReference>
<name>A0A5M6DFF4_9BACT</name>
<dbReference type="Gene3D" id="2.140.10.30">
    <property type="entry name" value="Dipeptidylpeptidase IV, N-terminal domain"/>
    <property type="match status" value="1"/>
</dbReference>
<dbReference type="Gene3D" id="3.40.50.1820">
    <property type="entry name" value="alpha/beta hydrolase"/>
    <property type="match status" value="1"/>
</dbReference>
<evidence type="ECO:0000313" key="5">
    <source>
        <dbReference type="EMBL" id="KAA5546304.1"/>
    </source>
</evidence>
<dbReference type="InterPro" id="IPR029058">
    <property type="entry name" value="AB_hydrolase_fold"/>
</dbReference>
<dbReference type="InterPro" id="IPR024053">
    <property type="entry name" value="VHL_beta_dom"/>
</dbReference>
<evidence type="ECO:0000259" key="4">
    <source>
        <dbReference type="Pfam" id="PF01847"/>
    </source>
</evidence>
<dbReference type="EMBL" id="VWOX01000002">
    <property type="protein sequence ID" value="KAA5546304.1"/>
    <property type="molecule type" value="Genomic_DNA"/>
</dbReference>
<dbReference type="Pfam" id="PF00326">
    <property type="entry name" value="Peptidase_S9"/>
    <property type="match status" value="1"/>
</dbReference>
<dbReference type="InterPro" id="IPR036208">
    <property type="entry name" value="VHL_sf"/>
</dbReference>
<dbReference type="SUPFAM" id="SSF49468">
    <property type="entry name" value="VHL"/>
    <property type="match status" value="1"/>
</dbReference>
<dbReference type="Gene3D" id="2.60.40.780">
    <property type="entry name" value="von Hippel-Lindau disease tumour suppressor, beta domain"/>
    <property type="match status" value="1"/>
</dbReference>
<protein>
    <submittedName>
        <fullName evidence="5">Prolyl oligopeptidase family serine peptidase</fullName>
    </submittedName>
</protein>
<gene>
    <name evidence="5" type="ORF">FYK55_02810</name>
</gene>
<feature type="compositionally biased region" description="Basic and acidic residues" evidence="1">
    <location>
        <begin position="178"/>
        <end position="195"/>
    </location>
</feature>
<feature type="region of interest" description="Disordered" evidence="1">
    <location>
        <begin position="161"/>
        <end position="198"/>
    </location>
</feature>
<dbReference type="PANTHER" id="PTHR11731">
    <property type="entry name" value="PROTEASE FAMILY S9B,C DIPEPTIDYL-PEPTIDASE IV-RELATED"/>
    <property type="match status" value="1"/>
</dbReference>
<organism evidence="5 6">
    <name type="scientific">Roseiconus nitratireducens</name>
    <dbReference type="NCBI Taxonomy" id="2605748"/>
    <lineage>
        <taxon>Bacteria</taxon>
        <taxon>Pseudomonadati</taxon>
        <taxon>Planctomycetota</taxon>
        <taxon>Planctomycetia</taxon>
        <taxon>Pirellulales</taxon>
        <taxon>Pirellulaceae</taxon>
        <taxon>Roseiconus</taxon>
    </lineage>
</organism>
<proteinExistence type="predicted"/>
<feature type="domain" description="Peptidase S9 prolyl oligopeptidase catalytic" evidence="2">
    <location>
        <begin position="569"/>
        <end position="751"/>
    </location>
</feature>
<dbReference type="SUPFAM" id="SSF53474">
    <property type="entry name" value="alpha/beta-Hydrolases"/>
    <property type="match status" value="1"/>
</dbReference>
<dbReference type="Proteomes" id="UP000324479">
    <property type="component" value="Unassembled WGS sequence"/>
</dbReference>
<dbReference type="Pfam" id="PF01847">
    <property type="entry name" value="VHL"/>
    <property type="match status" value="1"/>
</dbReference>
<evidence type="ECO:0000313" key="6">
    <source>
        <dbReference type="Proteomes" id="UP000324479"/>
    </source>
</evidence>
<reference evidence="5 6" key="1">
    <citation type="submission" date="2019-08" db="EMBL/GenBank/DDBJ databases">
        <authorList>
            <person name="Dhanesh K."/>
            <person name="Kumar G."/>
            <person name="Sasikala C."/>
            <person name="Venkata Ramana C."/>
        </authorList>
    </citation>
    <scope>NUCLEOTIDE SEQUENCE [LARGE SCALE GENOMIC DNA]</scope>
    <source>
        <strain evidence="5 6">JC645</strain>
    </source>
</reference>
<feature type="region of interest" description="Disordered" evidence="1">
    <location>
        <begin position="1"/>
        <end position="32"/>
    </location>
</feature>
<feature type="domain" description="von Hippel-Lindau disease tumour suppressor beta" evidence="4">
    <location>
        <begin position="81"/>
        <end position="139"/>
    </location>
</feature>
<dbReference type="AlphaFoldDB" id="A0A5M6DFF4"/>
<dbReference type="PANTHER" id="PTHR11731:SF118">
    <property type="entry name" value="BLR1971 PROTEIN"/>
    <property type="match status" value="1"/>
</dbReference>
<dbReference type="InterPro" id="IPR050278">
    <property type="entry name" value="Serine_Prot_S9B/DPPIV"/>
</dbReference>
<feature type="region of interest" description="Disordered" evidence="1">
    <location>
        <begin position="60"/>
        <end position="88"/>
    </location>
</feature>
<comment type="caution">
    <text evidence="5">The sequence shown here is derived from an EMBL/GenBank/DDBJ whole genome shotgun (WGS) entry which is preliminary data.</text>
</comment>